<proteinExistence type="predicted"/>
<evidence type="ECO:0000313" key="1">
    <source>
        <dbReference type="EMBL" id="QJW97861.1"/>
    </source>
</evidence>
<dbReference type="RefSeq" id="WP_171473155.1">
    <property type="nucleotide sequence ID" value="NZ_CP053452.2"/>
</dbReference>
<dbReference type="SUPFAM" id="SSF53649">
    <property type="entry name" value="Alkaline phosphatase-like"/>
    <property type="match status" value="1"/>
</dbReference>
<dbReference type="KEGG" id="ftj:FTUN_5441"/>
<organism evidence="1 2">
    <name type="scientific">Frigoriglobus tundricola</name>
    <dbReference type="NCBI Taxonomy" id="2774151"/>
    <lineage>
        <taxon>Bacteria</taxon>
        <taxon>Pseudomonadati</taxon>
        <taxon>Planctomycetota</taxon>
        <taxon>Planctomycetia</taxon>
        <taxon>Gemmatales</taxon>
        <taxon>Gemmataceae</taxon>
        <taxon>Frigoriglobus</taxon>
    </lineage>
</organism>
<protein>
    <submittedName>
        <fullName evidence="1">Uncharacterized DUF1501 protein, type 1</fullName>
    </submittedName>
</protein>
<dbReference type="InterPro" id="IPR010869">
    <property type="entry name" value="DUF1501"/>
</dbReference>
<dbReference type="Proteomes" id="UP000503447">
    <property type="component" value="Chromosome"/>
</dbReference>
<keyword evidence="2" id="KW-1185">Reference proteome</keyword>
<dbReference type="PANTHER" id="PTHR43737:SF1">
    <property type="entry name" value="DUF1501 DOMAIN-CONTAINING PROTEIN"/>
    <property type="match status" value="1"/>
</dbReference>
<dbReference type="AlphaFoldDB" id="A0A6M5YX46"/>
<name>A0A6M5YX46_9BACT</name>
<dbReference type="EMBL" id="CP053452">
    <property type="protein sequence ID" value="QJW97861.1"/>
    <property type="molecule type" value="Genomic_DNA"/>
</dbReference>
<dbReference type="PROSITE" id="PS51318">
    <property type="entry name" value="TAT"/>
    <property type="match status" value="1"/>
</dbReference>
<accession>A0A6M5YX46</accession>
<reference evidence="2" key="1">
    <citation type="submission" date="2020-05" db="EMBL/GenBank/DDBJ databases">
        <title>Frigoriglobus tundricola gen. nov., sp. nov., a psychrotolerant cellulolytic planctomycete of the family Gemmataceae with two divergent copies of 16S rRNA gene.</title>
        <authorList>
            <person name="Kulichevskaya I.S."/>
            <person name="Ivanova A.A."/>
            <person name="Naumoff D.G."/>
            <person name="Beletsky A.V."/>
            <person name="Rijpstra W.I.C."/>
            <person name="Sinninghe Damste J.S."/>
            <person name="Mardanov A.V."/>
            <person name="Ravin N.V."/>
            <person name="Dedysh S.N."/>
        </authorList>
    </citation>
    <scope>NUCLEOTIDE SEQUENCE [LARGE SCALE GENOMIC DNA]</scope>
    <source>
        <strain evidence="2">PL17</strain>
    </source>
</reference>
<dbReference type="Pfam" id="PF07394">
    <property type="entry name" value="DUF1501"/>
    <property type="match status" value="1"/>
</dbReference>
<dbReference type="InterPro" id="IPR017850">
    <property type="entry name" value="Alkaline_phosphatase_core_sf"/>
</dbReference>
<evidence type="ECO:0000313" key="2">
    <source>
        <dbReference type="Proteomes" id="UP000503447"/>
    </source>
</evidence>
<dbReference type="Gene3D" id="3.40.720.10">
    <property type="entry name" value="Alkaline Phosphatase, subunit A"/>
    <property type="match status" value="1"/>
</dbReference>
<dbReference type="PANTHER" id="PTHR43737">
    <property type="entry name" value="BLL7424 PROTEIN"/>
    <property type="match status" value="1"/>
</dbReference>
<gene>
    <name evidence="1" type="ORF">FTUN_5441</name>
</gene>
<sequence length="474" mass="51083">MNAHTPAARTRREFLAAGGGLGGIALNALLQSEARGADAPRRGNPLAAKKPHFEPKAKRVIFLFMVGGPSQMDLFDPKPGLEKWAGKPLPESTGRPRSQFTSGQEVVLASTRKLAKRGKSGVEISDLLPTLATCADDICFLRACWCTNTVHAPAMYELHSGRTLMGWPSLGSWVTYGLGSVTENLPAYCVMPQPEGVPEGGAPCWSSAFLPPVYQGTLLRRGPNPIINLKPPADTGAEQNRRQFDLVQRLNAAQAGGDAELEARTASYELAFKMQQHAPEAVDLAKETAATKAEYGLDDARTADFGTRLLLARRLVERGVRFVSVYSGGGPLVTQWDAHDDVNANHEKMCGHVDKPIAALLRDLKRRGLLKDTLVVWCSEFGRTPNSQGGKGRDHNPHGYTMWLAGGGARGGTVVGATDEFGLKAVEDAVSVNDFHATVLHLLGLDHEALTFRHSGRDERLTDVGGFVIDKAVV</sequence>
<dbReference type="InterPro" id="IPR006311">
    <property type="entry name" value="TAT_signal"/>
</dbReference>